<evidence type="ECO:0000256" key="6">
    <source>
        <dbReference type="ARBA" id="ARBA00023163"/>
    </source>
</evidence>
<evidence type="ECO:0000256" key="8">
    <source>
        <dbReference type="ARBA" id="ARBA00023242"/>
    </source>
</evidence>
<evidence type="ECO:0000313" key="11">
    <source>
        <dbReference type="Proteomes" id="UP000288716"/>
    </source>
</evidence>
<dbReference type="PROSITE" id="PS51030">
    <property type="entry name" value="NUCLEAR_REC_DBD_2"/>
    <property type="match status" value="1"/>
</dbReference>
<dbReference type="Gene3D" id="3.30.50.10">
    <property type="entry name" value="Erythroid Transcription Factor GATA-1, subunit A"/>
    <property type="match status" value="1"/>
</dbReference>
<dbReference type="GO" id="GO:0043565">
    <property type="term" value="F:sequence-specific DNA binding"/>
    <property type="evidence" value="ECO:0007669"/>
    <property type="project" value="InterPro"/>
</dbReference>
<name>A0A443SHY1_9ACAR</name>
<evidence type="ECO:0000256" key="4">
    <source>
        <dbReference type="ARBA" id="ARBA00023015"/>
    </source>
</evidence>
<keyword evidence="3" id="KW-0862">Zinc</keyword>
<evidence type="ECO:0000313" key="10">
    <source>
        <dbReference type="EMBL" id="RWS27143.1"/>
    </source>
</evidence>
<gene>
    <name evidence="10" type="ORF">B4U80_12892</name>
</gene>
<accession>A0A443SHY1</accession>
<evidence type="ECO:0000256" key="5">
    <source>
        <dbReference type="ARBA" id="ARBA00023125"/>
    </source>
</evidence>
<dbReference type="EMBL" id="NCKV01002229">
    <property type="protein sequence ID" value="RWS27143.1"/>
    <property type="molecule type" value="Genomic_DNA"/>
</dbReference>
<keyword evidence="1" id="KW-0479">Metal-binding</keyword>
<comment type="caution">
    <text evidence="10">The sequence shown here is derived from an EMBL/GenBank/DDBJ whole genome shotgun (WGS) entry which is preliminary data.</text>
</comment>
<keyword evidence="7 10" id="KW-0675">Receptor</keyword>
<protein>
    <submittedName>
        <fullName evidence="10">Nuclear receptor-like protein</fullName>
    </submittedName>
</protein>
<dbReference type="GO" id="GO:0008270">
    <property type="term" value="F:zinc ion binding"/>
    <property type="evidence" value="ECO:0007669"/>
    <property type="project" value="UniProtKB-KW"/>
</dbReference>
<organism evidence="10 11">
    <name type="scientific">Leptotrombidium deliense</name>
    <dbReference type="NCBI Taxonomy" id="299467"/>
    <lineage>
        <taxon>Eukaryota</taxon>
        <taxon>Metazoa</taxon>
        <taxon>Ecdysozoa</taxon>
        <taxon>Arthropoda</taxon>
        <taxon>Chelicerata</taxon>
        <taxon>Arachnida</taxon>
        <taxon>Acari</taxon>
        <taxon>Acariformes</taxon>
        <taxon>Trombidiformes</taxon>
        <taxon>Prostigmata</taxon>
        <taxon>Anystina</taxon>
        <taxon>Parasitengona</taxon>
        <taxon>Trombiculoidea</taxon>
        <taxon>Trombiculidae</taxon>
        <taxon>Leptotrombidium</taxon>
    </lineage>
</organism>
<keyword evidence="8" id="KW-0539">Nucleus</keyword>
<dbReference type="OrthoDB" id="308383at2759"/>
<dbReference type="VEuPathDB" id="VectorBase:LDEU004898"/>
<evidence type="ECO:0000256" key="3">
    <source>
        <dbReference type="ARBA" id="ARBA00022833"/>
    </source>
</evidence>
<keyword evidence="5" id="KW-0238">DNA-binding</keyword>
<keyword evidence="11" id="KW-1185">Reference proteome</keyword>
<proteinExistence type="predicted"/>
<dbReference type="InterPro" id="IPR001628">
    <property type="entry name" value="Znf_hrmn_rcpt"/>
</dbReference>
<evidence type="ECO:0000256" key="1">
    <source>
        <dbReference type="ARBA" id="ARBA00022723"/>
    </source>
</evidence>
<dbReference type="AlphaFoldDB" id="A0A443SHY1"/>
<dbReference type="InterPro" id="IPR013088">
    <property type="entry name" value="Znf_NHR/GATA"/>
</dbReference>
<dbReference type="STRING" id="299467.A0A443SHY1"/>
<evidence type="ECO:0000256" key="7">
    <source>
        <dbReference type="ARBA" id="ARBA00023170"/>
    </source>
</evidence>
<evidence type="ECO:0000256" key="2">
    <source>
        <dbReference type="ARBA" id="ARBA00022771"/>
    </source>
</evidence>
<feature type="domain" description="Nuclear receptor" evidence="9">
    <location>
        <begin position="148"/>
        <end position="224"/>
    </location>
</feature>
<reference evidence="10 11" key="1">
    <citation type="journal article" date="2018" name="Gigascience">
        <title>Genomes of trombidid mites reveal novel predicted allergens and laterally-transferred genes associated with secondary metabolism.</title>
        <authorList>
            <person name="Dong X."/>
            <person name="Chaisiri K."/>
            <person name="Xia D."/>
            <person name="Armstrong S.D."/>
            <person name="Fang Y."/>
            <person name="Donnelly M.J."/>
            <person name="Kadowaki T."/>
            <person name="McGarry J.W."/>
            <person name="Darby A.C."/>
            <person name="Makepeace B.L."/>
        </authorList>
    </citation>
    <scope>NUCLEOTIDE SEQUENCE [LARGE SCALE GENOMIC DNA]</scope>
    <source>
        <strain evidence="10">UoL-UT</strain>
    </source>
</reference>
<keyword evidence="2" id="KW-0863">Zinc-finger</keyword>
<dbReference type="GO" id="GO:0003700">
    <property type="term" value="F:DNA-binding transcription factor activity"/>
    <property type="evidence" value="ECO:0007669"/>
    <property type="project" value="InterPro"/>
</dbReference>
<dbReference type="Proteomes" id="UP000288716">
    <property type="component" value="Unassembled WGS sequence"/>
</dbReference>
<keyword evidence="4" id="KW-0805">Transcription regulation</keyword>
<evidence type="ECO:0000259" key="9">
    <source>
        <dbReference type="PROSITE" id="PS51030"/>
    </source>
</evidence>
<sequence>MGGNSVSKTCGNPEKDDTKGKCIICHPNGIVIAYSVFRCSICPHVSDCVHDSRVHYDRKHLKNNKLKETFGDFDPIILQLDKRCNNNDNDFRASTPCSEVVSDTVDHGVSLRPSTDSGVSIDPNGGQMFRSDIRSVSKLSINGTAKTIPICSVCRTQRQFACVQRRLGIYVCVYCFRFLRTFLSNPRIYTCPELGNCSIYEKKCDACWIKACIDVYITEVDDEKQCILRRYYPMPQLKMQSKSRSKLDLKELRDMRESVNGDVKSLKNASLIIDVENRDVKELYLNANGDKVDDLNVDNLKKDSSSAIINHLISN</sequence>
<keyword evidence="6" id="KW-0804">Transcription</keyword>